<dbReference type="EMBL" id="VLNR01000006">
    <property type="protein sequence ID" value="TSE10554.1"/>
    <property type="molecule type" value="Genomic_DNA"/>
</dbReference>
<dbReference type="PROSITE" id="PS51257">
    <property type="entry name" value="PROKAR_LIPOPROTEIN"/>
    <property type="match status" value="1"/>
</dbReference>
<comment type="caution">
    <text evidence="1">The sequence shown here is derived from an EMBL/GenBank/DDBJ whole genome shotgun (WGS) entry which is preliminary data.</text>
</comment>
<keyword evidence="2" id="KW-1185">Reference proteome</keyword>
<organism evidence="1 2">
    <name type="scientific">Aquimarina algiphila</name>
    <dbReference type="NCBI Taxonomy" id="2047982"/>
    <lineage>
        <taxon>Bacteria</taxon>
        <taxon>Pseudomonadati</taxon>
        <taxon>Bacteroidota</taxon>
        <taxon>Flavobacteriia</taxon>
        <taxon>Flavobacteriales</taxon>
        <taxon>Flavobacteriaceae</taxon>
        <taxon>Aquimarina</taxon>
    </lineage>
</organism>
<sequence>MNLIVKGIVFFIITTIVISCGYTKTEDDKFPDMEVFPENSNTEIAIQPLKMKIYDMYSSNNATLYAAVNFFYDDGSTGQYIMEMDNELNSIDSIPRHGSYFIAKNENFYVNDKNGNVIKYHDLKSKPQKVPIHPFHGQLYKDDIEKKLKEKGSYALNKFPDSLHYDISRKIDSISYHKSVDEFNKQVLTNLECVRDIGDWYLLTYPQNEFIIKEMPTLLWKENIGNRKEPYEQLNEFDQCQRRDKFIKVDNKSLSIKDKAVTANGSSGGNHFVPGTFYPKGYQYYEFNINDTTTQFKIFAEHVLAQKITSRNIPNTNIYLLDVKPEIYDYDHPTTYIIVKE</sequence>
<dbReference type="Proteomes" id="UP000318833">
    <property type="component" value="Unassembled WGS sequence"/>
</dbReference>
<evidence type="ECO:0000313" key="2">
    <source>
        <dbReference type="Proteomes" id="UP000318833"/>
    </source>
</evidence>
<evidence type="ECO:0000313" key="1">
    <source>
        <dbReference type="EMBL" id="TSE10554.1"/>
    </source>
</evidence>
<protein>
    <submittedName>
        <fullName evidence="1">Uncharacterized protein</fullName>
    </submittedName>
</protein>
<dbReference type="AlphaFoldDB" id="A0A554VPY3"/>
<accession>A0A554VPY3</accession>
<proteinExistence type="predicted"/>
<gene>
    <name evidence="1" type="ORF">FOF46_04465</name>
</gene>
<dbReference type="OrthoDB" id="1156500at2"/>
<name>A0A554VPY3_9FLAO</name>
<reference evidence="1 2" key="1">
    <citation type="submission" date="2019-07" db="EMBL/GenBank/DDBJ databases">
        <title>The draft genome sequence of Aquimarina algiphila M91.</title>
        <authorList>
            <person name="Meng X."/>
        </authorList>
    </citation>
    <scope>NUCLEOTIDE SEQUENCE [LARGE SCALE GENOMIC DNA]</scope>
    <source>
        <strain evidence="1 2">M91</strain>
    </source>
</reference>
<dbReference type="RefSeq" id="WP_143915593.1">
    <property type="nucleotide sequence ID" value="NZ_CANLFO010000002.1"/>
</dbReference>